<dbReference type="EMBL" id="JBHTMU010000004">
    <property type="protein sequence ID" value="MFD1341514.1"/>
    <property type="molecule type" value="Genomic_DNA"/>
</dbReference>
<name>A0ABW3ZEX4_9RHOB</name>
<keyword evidence="12" id="KW-1185">Reference proteome</keyword>
<dbReference type="RefSeq" id="WP_386801569.1">
    <property type="nucleotide sequence ID" value="NZ_JBHTMU010000004.1"/>
</dbReference>
<evidence type="ECO:0000256" key="5">
    <source>
        <dbReference type="ARBA" id="ARBA00022692"/>
    </source>
</evidence>
<evidence type="ECO:0000256" key="4">
    <source>
        <dbReference type="ARBA" id="ARBA00022519"/>
    </source>
</evidence>
<reference evidence="12" key="1">
    <citation type="journal article" date="2019" name="Int. J. Syst. Evol. Microbiol.">
        <title>The Global Catalogue of Microorganisms (GCM) 10K type strain sequencing project: providing services to taxonomists for standard genome sequencing and annotation.</title>
        <authorList>
            <consortium name="The Broad Institute Genomics Platform"/>
            <consortium name="The Broad Institute Genome Sequencing Center for Infectious Disease"/>
            <person name="Wu L."/>
            <person name="Ma J."/>
        </authorList>
    </citation>
    <scope>NUCLEOTIDE SEQUENCE [LARGE SCALE GENOMIC DNA]</scope>
    <source>
        <strain evidence="12">CCUG 62953</strain>
    </source>
</reference>
<evidence type="ECO:0000256" key="9">
    <source>
        <dbReference type="RuleBase" id="RU369079"/>
    </source>
</evidence>
<evidence type="ECO:0000313" key="12">
    <source>
        <dbReference type="Proteomes" id="UP001597135"/>
    </source>
</evidence>
<dbReference type="PANTHER" id="PTHR35011:SF2">
    <property type="entry name" value="2,3-DIKETO-L-GULONATE TRAP TRANSPORTER SMALL PERMEASE PROTEIN YIAM"/>
    <property type="match status" value="1"/>
</dbReference>
<keyword evidence="3" id="KW-1003">Cell membrane</keyword>
<dbReference type="Proteomes" id="UP001597135">
    <property type="component" value="Unassembled WGS sequence"/>
</dbReference>
<keyword evidence="5 9" id="KW-0812">Transmembrane</keyword>
<evidence type="ECO:0000256" key="6">
    <source>
        <dbReference type="ARBA" id="ARBA00022989"/>
    </source>
</evidence>
<protein>
    <recommendedName>
        <fullName evidence="9">TRAP transporter small permease protein</fullName>
    </recommendedName>
</protein>
<comment type="similarity">
    <text evidence="8 9">Belongs to the TRAP transporter small permease family.</text>
</comment>
<comment type="subunit">
    <text evidence="9">The complex comprises the extracytoplasmic solute receptor protein and the two transmembrane proteins.</text>
</comment>
<evidence type="ECO:0000259" key="10">
    <source>
        <dbReference type="Pfam" id="PF04290"/>
    </source>
</evidence>
<evidence type="ECO:0000256" key="7">
    <source>
        <dbReference type="ARBA" id="ARBA00023136"/>
    </source>
</evidence>
<keyword evidence="4 9" id="KW-0997">Cell inner membrane</keyword>
<proteinExistence type="inferred from homology"/>
<keyword evidence="2 9" id="KW-0813">Transport</keyword>
<feature type="transmembrane region" description="Helical" evidence="9">
    <location>
        <begin position="12"/>
        <end position="32"/>
    </location>
</feature>
<feature type="transmembrane region" description="Helical" evidence="9">
    <location>
        <begin position="130"/>
        <end position="152"/>
    </location>
</feature>
<evidence type="ECO:0000256" key="3">
    <source>
        <dbReference type="ARBA" id="ARBA00022475"/>
    </source>
</evidence>
<dbReference type="Pfam" id="PF04290">
    <property type="entry name" value="DctQ"/>
    <property type="match status" value="1"/>
</dbReference>
<comment type="caution">
    <text evidence="11">The sequence shown here is derived from an EMBL/GenBank/DDBJ whole genome shotgun (WGS) entry which is preliminary data.</text>
</comment>
<comment type="subcellular location">
    <subcellularLocation>
        <location evidence="1 9">Cell inner membrane</location>
        <topology evidence="1 9">Multi-pass membrane protein</topology>
    </subcellularLocation>
</comment>
<gene>
    <name evidence="11" type="ORF">ACFQ4E_03700</name>
</gene>
<organism evidence="11 12">
    <name type="scientific">Litorisediminicola beolgyonensis</name>
    <dbReference type="NCBI Taxonomy" id="1173614"/>
    <lineage>
        <taxon>Bacteria</taxon>
        <taxon>Pseudomonadati</taxon>
        <taxon>Pseudomonadota</taxon>
        <taxon>Alphaproteobacteria</taxon>
        <taxon>Rhodobacterales</taxon>
        <taxon>Paracoccaceae</taxon>
        <taxon>Litorisediminicola</taxon>
    </lineage>
</organism>
<comment type="function">
    <text evidence="9">Part of the tripartite ATP-independent periplasmic (TRAP) transport system.</text>
</comment>
<feature type="transmembrane region" description="Helical" evidence="9">
    <location>
        <begin position="44"/>
        <end position="65"/>
    </location>
</feature>
<sequence>MEKLSRLITRVAEPIAAAMLAAMFITFLLQIFSRYVMLQPFGWTLELCLILWVWIVFFTNAFLVGERDHVTFDILYNSGSRRVRTVLALISAAAIVAGMLYAFLPTVDYIDWMKMRRTSTVENPLTGERIPLRTIFSIYAIFMVVVALRYALRFVAILRGGPPDADHDLLKDAPDATRVEER</sequence>
<dbReference type="InterPro" id="IPR007387">
    <property type="entry name" value="TRAP_DctQ"/>
</dbReference>
<evidence type="ECO:0000256" key="2">
    <source>
        <dbReference type="ARBA" id="ARBA00022448"/>
    </source>
</evidence>
<evidence type="ECO:0000256" key="8">
    <source>
        <dbReference type="ARBA" id="ARBA00038436"/>
    </source>
</evidence>
<evidence type="ECO:0000256" key="1">
    <source>
        <dbReference type="ARBA" id="ARBA00004429"/>
    </source>
</evidence>
<accession>A0ABW3ZEX4</accession>
<keyword evidence="6 9" id="KW-1133">Transmembrane helix</keyword>
<evidence type="ECO:0000313" key="11">
    <source>
        <dbReference type="EMBL" id="MFD1341514.1"/>
    </source>
</evidence>
<dbReference type="InterPro" id="IPR055348">
    <property type="entry name" value="DctQ"/>
</dbReference>
<dbReference type="PANTHER" id="PTHR35011">
    <property type="entry name" value="2,3-DIKETO-L-GULONATE TRAP TRANSPORTER SMALL PERMEASE PROTEIN YIAM"/>
    <property type="match status" value="1"/>
</dbReference>
<feature type="domain" description="Tripartite ATP-independent periplasmic transporters DctQ component" evidence="10">
    <location>
        <begin position="23"/>
        <end position="159"/>
    </location>
</feature>
<keyword evidence="7 9" id="KW-0472">Membrane</keyword>
<feature type="transmembrane region" description="Helical" evidence="9">
    <location>
        <begin position="86"/>
        <end position="110"/>
    </location>
</feature>